<comment type="catalytic activity">
    <reaction evidence="10">
        <text>7-carboxy-7-carbaguanine + NH4(+) + 2 ATP = 7-cyano-7-carbaguanine + 2 AMP + 2 diphosphate + 2 H(+)</text>
        <dbReference type="Rhea" id="RHEA:27982"/>
        <dbReference type="ChEBI" id="CHEBI:15378"/>
        <dbReference type="ChEBI" id="CHEBI:28938"/>
        <dbReference type="ChEBI" id="CHEBI:30616"/>
        <dbReference type="ChEBI" id="CHEBI:33019"/>
        <dbReference type="ChEBI" id="CHEBI:45075"/>
        <dbReference type="ChEBI" id="CHEBI:61036"/>
        <dbReference type="ChEBI" id="CHEBI:456215"/>
        <dbReference type="EC" id="6.3.4.20"/>
    </reaction>
</comment>
<dbReference type="KEGG" id="tsph:KIH39_24255"/>
<keyword evidence="2" id="KW-0436">Ligase</keyword>
<proteinExistence type="inferred from homology"/>
<dbReference type="InterPro" id="IPR018317">
    <property type="entry name" value="QueC"/>
</dbReference>
<dbReference type="Proteomes" id="UP000676194">
    <property type="component" value="Chromosome"/>
</dbReference>
<evidence type="ECO:0000256" key="3">
    <source>
        <dbReference type="ARBA" id="ARBA00022723"/>
    </source>
</evidence>
<sequence>MQSSTFWPPKSSSSPLAVLISGGLDSAVLLAEAASVYPRVQPLYIRVGSVWEGIEEHYCRDFLGKLNRTNVSPLHVLEMPVTDLYGKHWSLTGEAVPDEKSPDEAVLLPGRNVILLSKALIYCHLNGIPEVAMAPLEANPFPDATPEFFQAMAQTVSMAVGGNLRILTPYSGLHKVDVVRRGQTYPLSLTFSCINPVGTKHCGRCNKCAERQKGFQEANVPDPTEYHAL</sequence>
<dbReference type="GO" id="GO:0005524">
    <property type="term" value="F:ATP binding"/>
    <property type="evidence" value="ECO:0007669"/>
    <property type="project" value="UniProtKB-KW"/>
</dbReference>
<evidence type="ECO:0000256" key="5">
    <source>
        <dbReference type="ARBA" id="ARBA00022785"/>
    </source>
</evidence>
<evidence type="ECO:0000313" key="11">
    <source>
        <dbReference type="EMBL" id="QVL31913.1"/>
    </source>
</evidence>
<evidence type="ECO:0000256" key="6">
    <source>
        <dbReference type="ARBA" id="ARBA00022833"/>
    </source>
</evidence>
<dbReference type="InterPro" id="IPR014729">
    <property type="entry name" value="Rossmann-like_a/b/a_fold"/>
</dbReference>
<dbReference type="GO" id="GO:0046872">
    <property type="term" value="F:metal ion binding"/>
    <property type="evidence" value="ECO:0007669"/>
    <property type="project" value="UniProtKB-KW"/>
</dbReference>
<dbReference type="EMBL" id="CP074694">
    <property type="protein sequence ID" value="QVL31913.1"/>
    <property type="molecule type" value="Genomic_DNA"/>
</dbReference>
<dbReference type="GO" id="GO:0008616">
    <property type="term" value="P:tRNA queuosine(34) biosynthetic process"/>
    <property type="evidence" value="ECO:0007669"/>
    <property type="project" value="UniProtKB-KW"/>
</dbReference>
<keyword evidence="12" id="KW-1185">Reference proteome</keyword>
<evidence type="ECO:0000256" key="1">
    <source>
        <dbReference type="ARBA" id="ARBA00005061"/>
    </source>
</evidence>
<name>A0A8E6EXR8_9BACT</name>
<dbReference type="RefSeq" id="WP_213496366.1">
    <property type="nucleotide sequence ID" value="NZ_CP074694.1"/>
</dbReference>
<dbReference type="PANTHER" id="PTHR42914">
    <property type="entry name" value="7-CYANO-7-DEAZAGUANINE SYNTHASE"/>
    <property type="match status" value="1"/>
</dbReference>
<comment type="similarity">
    <text evidence="8">Belongs to the QueC family.</text>
</comment>
<dbReference type="PANTHER" id="PTHR42914:SF1">
    <property type="entry name" value="7-CYANO-7-DEAZAGUANINE SYNTHASE"/>
    <property type="match status" value="1"/>
</dbReference>
<accession>A0A8E6EXR8</accession>
<evidence type="ECO:0000256" key="2">
    <source>
        <dbReference type="ARBA" id="ARBA00022598"/>
    </source>
</evidence>
<reference evidence="11" key="1">
    <citation type="submission" date="2021-05" db="EMBL/GenBank/DDBJ databases">
        <title>Complete genome sequence of the cellulolytic planctomycete Telmatocola sphagniphila SP2T and characterization of the first cellulase from planctomycetes.</title>
        <authorList>
            <person name="Rakitin A.L."/>
            <person name="Beletsky A.V."/>
            <person name="Naumoff D.G."/>
            <person name="Kulichevskaya I.S."/>
            <person name="Mardanov A.V."/>
            <person name="Ravin N.V."/>
            <person name="Dedysh S.N."/>
        </authorList>
    </citation>
    <scope>NUCLEOTIDE SEQUENCE</scope>
    <source>
        <strain evidence="11">SP2T</strain>
    </source>
</reference>
<comment type="pathway">
    <text evidence="1">Purine metabolism; 7-cyano-7-deazaguanine biosynthesis.</text>
</comment>
<keyword evidence="5" id="KW-0671">Queuosine biosynthesis</keyword>
<gene>
    <name evidence="11" type="ORF">KIH39_24255</name>
</gene>
<evidence type="ECO:0000256" key="10">
    <source>
        <dbReference type="ARBA" id="ARBA00047890"/>
    </source>
</evidence>
<keyword evidence="6" id="KW-0862">Zinc</keyword>
<evidence type="ECO:0000256" key="9">
    <source>
        <dbReference type="ARBA" id="ARBA00039149"/>
    </source>
</evidence>
<dbReference type="GO" id="GO:0016874">
    <property type="term" value="F:ligase activity"/>
    <property type="evidence" value="ECO:0007669"/>
    <property type="project" value="UniProtKB-KW"/>
</dbReference>
<protein>
    <recommendedName>
        <fullName evidence="9">7-cyano-7-deazaguanine synthase</fullName>
        <ecNumber evidence="9">6.3.4.20</ecNumber>
    </recommendedName>
</protein>
<dbReference type="SUPFAM" id="SSF52402">
    <property type="entry name" value="Adenine nucleotide alpha hydrolases-like"/>
    <property type="match status" value="1"/>
</dbReference>
<dbReference type="Pfam" id="PF06508">
    <property type="entry name" value="QueC"/>
    <property type="match status" value="1"/>
</dbReference>
<dbReference type="AlphaFoldDB" id="A0A8E6EXR8"/>
<dbReference type="EC" id="6.3.4.20" evidence="9"/>
<evidence type="ECO:0000256" key="7">
    <source>
        <dbReference type="ARBA" id="ARBA00022840"/>
    </source>
</evidence>
<evidence type="ECO:0000256" key="4">
    <source>
        <dbReference type="ARBA" id="ARBA00022741"/>
    </source>
</evidence>
<organism evidence="11 12">
    <name type="scientific">Telmatocola sphagniphila</name>
    <dbReference type="NCBI Taxonomy" id="1123043"/>
    <lineage>
        <taxon>Bacteria</taxon>
        <taxon>Pseudomonadati</taxon>
        <taxon>Planctomycetota</taxon>
        <taxon>Planctomycetia</taxon>
        <taxon>Gemmatales</taxon>
        <taxon>Gemmataceae</taxon>
    </lineage>
</organism>
<dbReference type="Gene3D" id="3.40.50.620">
    <property type="entry name" value="HUPs"/>
    <property type="match status" value="1"/>
</dbReference>
<evidence type="ECO:0000313" key="12">
    <source>
        <dbReference type="Proteomes" id="UP000676194"/>
    </source>
</evidence>
<keyword evidence="7" id="KW-0067">ATP-binding</keyword>
<keyword evidence="4" id="KW-0547">Nucleotide-binding</keyword>
<dbReference type="PIRSF" id="PIRSF006293">
    <property type="entry name" value="ExsB"/>
    <property type="match status" value="1"/>
</dbReference>
<evidence type="ECO:0000256" key="8">
    <source>
        <dbReference type="ARBA" id="ARBA00037993"/>
    </source>
</evidence>
<keyword evidence="3" id="KW-0479">Metal-binding</keyword>